<evidence type="ECO:0000313" key="3">
    <source>
        <dbReference type="Proteomes" id="UP000004703"/>
    </source>
</evidence>
<reference evidence="2 3" key="1">
    <citation type="submission" date="2008-01" db="EMBL/GenBank/DDBJ databases">
        <authorList>
            <person name="Wagner-Dobler I."/>
            <person name="Ferriera S."/>
            <person name="Johnson J."/>
            <person name="Kravitz S."/>
            <person name="Beeson K."/>
            <person name="Sutton G."/>
            <person name="Rogers Y.-H."/>
            <person name="Friedman R."/>
            <person name="Frazier M."/>
            <person name="Venter J.C."/>
        </authorList>
    </citation>
    <scope>NUCLEOTIDE SEQUENCE [LARGE SCALE GENOMIC DNA]</scope>
    <source>
        <strain evidence="3">DSM 17067 / NCIMB 14079 / DFL-11</strain>
    </source>
</reference>
<dbReference type="GO" id="GO:0032259">
    <property type="term" value="P:methylation"/>
    <property type="evidence" value="ECO:0007669"/>
    <property type="project" value="UniProtKB-KW"/>
</dbReference>
<evidence type="ECO:0000259" key="1">
    <source>
        <dbReference type="Pfam" id="PF08241"/>
    </source>
</evidence>
<gene>
    <name evidence="2" type="ORF">SADFL11_4823</name>
</gene>
<dbReference type="SUPFAM" id="SSF53335">
    <property type="entry name" value="S-adenosyl-L-methionine-dependent methyltransferases"/>
    <property type="match status" value="1"/>
</dbReference>
<dbReference type="InterPro" id="IPR029063">
    <property type="entry name" value="SAM-dependent_MTases_sf"/>
</dbReference>
<dbReference type="InterPro" id="IPR013216">
    <property type="entry name" value="Methyltransf_11"/>
</dbReference>
<sequence length="215" mass="25290">MHFVTSRITEPLKKKFTKQTRNYRMQAFIGHLGIRNGERVLDLGGVPEFWENCPIPLDITILNLPGYNPRTVPQSHHRITLVEGDACNVEFAADNSFDIVFSNSVIEHVGDKTRRSEMAREIRRLAPRYWVQTPSIWFPMEAHCHMFFWWFYPEAVRRFFMNRWRKSLPAWTNMMLGTTVVLRGEMLALFPDSAIWTERKFGFIKSYSAFRSLAP</sequence>
<reference evidence="2 3" key="2">
    <citation type="submission" date="2013-04" db="EMBL/GenBank/DDBJ databases">
        <authorList>
            <person name="Fiebig A."/>
            <person name="Pradella S."/>
            <person name="Wagner-Doebler I."/>
        </authorList>
    </citation>
    <scope>NUCLEOTIDE SEQUENCE [LARGE SCALE GENOMIC DNA]</scope>
    <source>
        <strain evidence="3">DSM 17067 / NCIMB 14079 / DFL-11</strain>
    </source>
</reference>
<dbReference type="EMBL" id="ACCU02000004">
    <property type="protein sequence ID" value="EEE47534.1"/>
    <property type="molecule type" value="Genomic_DNA"/>
</dbReference>
<feature type="domain" description="Methyltransferase type 11" evidence="1">
    <location>
        <begin position="75"/>
        <end position="125"/>
    </location>
</feature>
<name>A0A5E8H4U7_ROSAD</name>
<dbReference type="Gene3D" id="3.40.50.150">
    <property type="entry name" value="Vaccinia Virus protein VP39"/>
    <property type="match status" value="1"/>
</dbReference>
<proteinExistence type="predicted"/>
<dbReference type="GO" id="GO:0008757">
    <property type="term" value="F:S-adenosylmethionine-dependent methyltransferase activity"/>
    <property type="evidence" value="ECO:0007669"/>
    <property type="project" value="InterPro"/>
</dbReference>
<dbReference type="AlphaFoldDB" id="A0A5E8H4U7"/>
<evidence type="ECO:0000313" key="2">
    <source>
        <dbReference type="EMBL" id="EEE47534.1"/>
    </source>
</evidence>
<comment type="caution">
    <text evidence="2">The sequence shown here is derived from an EMBL/GenBank/DDBJ whole genome shotgun (WGS) entry which is preliminary data.</text>
</comment>
<protein>
    <submittedName>
        <fullName evidence="2">Methylase involved in ubiquinone/menaquinone biosynthesis</fullName>
    </submittedName>
</protein>
<dbReference type="RefSeq" id="WP_008196646.1">
    <property type="nucleotide sequence ID" value="NZ_CM011002.1"/>
</dbReference>
<accession>A0A5E8H4U7</accession>
<keyword evidence="2" id="KW-0830">Ubiquinone</keyword>
<keyword evidence="2" id="KW-0489">Methyltransferase</keyword>
<dbReference type="CDD" id="cd02440">
    <property type="entry name" value="AdoMet_MTases"/>
    <property type="match status" value="1"/>
</dbReference>
<keyword evidence="2" id="KW-0808">Transferase</keyword>
<dbReference type="Proteomes" id="UP000004703">
    <property type="component" value="Chromosome"/>
</dbReference>
<dbReference type="Pfam" id="PF08241">
    <property type="entry name" value="Methyltransf_11"/>
    <property type="match status" value="1"/>
</dbReference>
<organism evidence="2 3">
    <name type="scientific">Roseibium alexandrii (strain DSM 17067 / NCIMB 14079 / DFL-11)</name>
    <name type="common">Labrenzia alexandrii</name>
    <dbReference type="NCBI Taxonomy" id="244592"/>
    <lineage>
        <taxon>Bacteria</taxon>
        <taxon>Pseudomonadati</taxon>
        <taxon>Pseudomonadota</taxon>
        <taxon>Alphaproteobacteria</taxon>
        <taxon>Hyphomicrobiales</taxon>
        <taxon>Stappiaceae</taxon>
        <taxon>Roseibium</taxon>
    </lineage>
</organism>